<dbReference type="AlphaFoldDB" id="A0A5S4GAH2"/>
<protein>
    <submittedName>
        <fullName evidence="7">Serine/threonine protein kinase</fullName>
    </submittedName>
</protein>
<gene>
    <name evidence="7" type="ORF">ETD85_30465</name>
</gene>
<comment type="caution">
    <text evidence="7">The sequence shown here is derived from an EMBL/GenBank/DDBJ whole genome shotgun (WGS) entry which is preliminary data.</text>
</comment>
<dbReference type="PANTHER" id="PTHR43289">
    <property type="entry name" value="MITOGEN-ACTIVATED PROTEIN KINASE KINASE KINASE 20-RELATED"/>
    <property type="match status" value="1"/>
</dbReference>
<feature type="region of interest" description="Disordered" evidence="5">
    <location>
        <begin position="1"/>
        <end position="21"/>
    </location>
</feature>
<dbReference type="GO" id="GO:0005524">
    <property type="term" value="F:ATP binding"/>
    <property type="evidence" value="ECO:0007669"/>
    <property type="project" value="UniProtKB-KW"/>
</dbReference>
<dbReference type="GO" id="GO:0004674">
    <property type="term" value="F:protein serine/threonine kinase activity"/>
    <property type="evidence" value="ECO:0007669"/>
    <property type="project" value="UniProtKB-KW"/>
</dbReference>
<dbReference type="InterPro" id="IPR000719">
    <property type="entry name" value="Prot_kinase_dom"/>
</dbReference>
<feature type="region of interest" description="Disordered" evidence="5">
    <location>
        <begin position="326"/>
        <end position="436"/>
    </location>
</feature>
<sequence>MRRRRGGAVPELASLVPGDPATTGPYRLEGRLGSGGQGTVYAGRGPDGVLVAIKLLHPHLITDGQARARFLREVETAKRVAPFCTAQMLDTGFAEARPYIVSELVDGPSLQDSVRENGPRGAAALQRLAINTATALASIHAAGVVHRDFKPGNVLLGPDGPVVIDFGIAKALDLSQSLVSSQPIGSPAYMAPEQIADGEVGPPADLFAWAATMYYAATGNRAFGGEAIPSTLHAVLQSEPDVSGLEVRFRRLLQECLAKDPSRRPTAAQVVERLRALPVPAWQSVPAGTAGRRRTLAVAAGAAALVVTAACFYALGPATAQQQAAGPALSPSVSPPAATPMTTGSRTPHPEASLSAMMGEEADLARSPAAAAPTKAPRTRTTATREPDPTPDGKHTVAPTTARPSPKPTAKSTPKPSSSKETTAPPKLPPSTGTLTWNDVTEYCKTQGYTSYSYGGWADLRCAGSDTKLDPSALCRWKYPDYARAEGELPANMFVPSATCHLS</sequence>
<dbReference type="PANTHER" id="PTHR43289:SF34">
    <property type="entry name" value="SERINE_THREONINE-PROTEIN KINASE YBDM-RELATED"/>
    <property type="match status" value="1"/>
</dbReference>
<keyword evidence="2" id="KW-0547">Nucleotide-binding</keyword>
<dbReference type="PROSITE" id="PS00108">
    <property type="entry name" value="PROTEIN_KINASE_ST"/>
    <property type="match status" value="1"/>
</dbReference>
<feature type="compositionally biased region" description="Basic and acidic residues" evidence="5">
    <location>
        <begin position="383"/>
        <end position="395"/>
    </location>
</feature>
<evidence type="ECO:0000256" key="1">
    <source>
        <dbReference type="ARBA" id="ARBA00022679"/>
    </source>
</evidence>
<dbReference type="Gene3D" id="3.30.200.20">
    <property type="entry name" value="Phosphorylase Kinase, domain 1"/>
    <property type="match status" value="1"/>
</dbReference>
<dbReference type="PROSITE" id="PS50011">
    <property type="entry name" value="PROTEIN_KINASE_DOM"/>
    <property type="match status" value="1"/>
</dbReference>
<name>A0A5S4GAH2_9ACTN</name>
<keyword evidence="8" id="KW-1185">Reference proteome</keyword>
<evidence type="ECO:0000259" key="6">
    <source>
        <dbReference type="PROSITE" id="PS50011"/>
    </source>
</evidence>
<evidence type="ECO:0000256" key="5">
    <source>
        <dbReference type="SAM" id="MobiDB-lite"/>
    </source>
</evidence>
<evidence type="ECO:0000256" key="2">
    <source>
        <dbReference type="ARBA" id="ARBA00022741"/>
    </source>
</evidence>
<keyword evidence="4" id="KW-0067">ATP-binding</keyword>
<keyword evidence="7" id="KW-0723">Serine/threonine-protein kinase</keyword>
<dbReference type="Gene3D" id="1.10.510.10">
    <property type="entry name" value="Transferase(Phosphotransferase) domain 1"/>
    <property type="match status" value="1"/>
</dbReference>
<reference evidence="7 8" key="1">
    <citation type="submission" date="2019-05" db="EMBL/GenBank/DDBJ databases">
        <title>Draft genome sequence of Nonomuraea zeae DSM 100528.</title>
        <authorList>
            <person name="Saricaoglu S."/>
            <person name="Isik K."/>
        </authorList>
    </citation>
    <scope>NUCLEOTIDE SEQUENCE [LARGE SCALE GENOMIC DNA]</scope>
    <source>
        <strain evidence="7 8">DSM 100528</strain>
    </source>
</reference>
<evidence type="ECO:0000256" key="4">
    <source>
        <dbReference type="ARBA" id="ARBA00022840"/>
    </source>
</evidence>
<organism evidence="7 8">
    <name type="scientific">Nonomuraea zeae</name>
    <dbReference type="NCBI Taxonomy" id="1642303"/>
    <lineage>
        <taxon>Bacteria</taxon>
        <taxon>Bacillati</taxon>
        <taxon>Actinomycetota</taxon>
        <taxon>Actinomycetes</taxon>
        <taxon>Streptosporangiales</taxon>
        <taxon>Streptosporangiaceae</taxon>
        <taxon>Nonomuraea</taxon>
    </lineage>
</organism>
<keyword evidence="3 7" id="KW-0418">Kinase</keyword>
<dbReference type="CDD" id="cd14014">
    <property type="entry name" value="STKc_PknB_like"/>
    <property type="match status" value="1"/>
</dbReference>
<dbReference type="EMBL" id="VCKX01000108">
    <property type="protein sequence ID" value="TMR30016.1"/>
    <property type="molecule type" value="Genomic_DNA"/>
</dbReference>
<dbReference type="InterPro" id="IPR011009">
    <property type="entry name" value="Kinase-like_dom_sf"/>
</dbReference>
<evidence type="ECO:0000313" key="8">
    <source>
        <dbReference type="Proteomes" id="UP000306628"/>
    </source>
</evidence>
<dbReference type="SUPFAM" id="SSF56112">
    <property type="entry name" value="Protein kinase-like (PK-like)"/>
    <property type="match status" value="1"/>
</dbReference>
<accession>A0A5S4GAH2</accession>
<dbReference type="OrthoDB" id="3915799at2"/>
<dbReference type="InterPro" id="IPR008271">
    <property type="entry name" value="Ser/Thr_kinase_AS"/>
</dbReference>
<feature type="domain" description="Protein kinase" evidence="6">
    <location>
        <begin position="26"/>
        <end position="277"/>
    </location>
</feature>
<dbReference type="Pfam" id="PF00069">
    <property type="entry name" value="Pkinase"/>
    <property type="match status" value="1"/>
</dbReference>
<keyword evidence="1" id="KW-0808">Transferase</keyword>
<evidence type="ECO:0000256" key="3">
    <source>
        <dbReference type="ARBA" id="ARBA00022777"/>
    </source>
</evidence>
<feature type="compositionally biased region" description="Low complexity" evidence="5">
    <location>
        <begin position="408"/>
        <end position="425"/>
    </location>
</feature>
<evidence type="ECO:0000313" key="7">
    <source>
        <dbReference type="EMBL" id="TMR30016.1"/>
    </source>
</evidence>
<feature type="compositionally biased region" description="Low complexity" evidence="5">
    <location>
        <begin position="365"/>
        <end position="382"/>
    </location>
</feature>
<dbReference type="Proteomes" id="UP000306628">
    <property type="component" value="Unassembled WGS sequence"/>
</dbReference>
<proteinExistence type="predicted"/>